<sequence length="350" mass="38183">MIESKKTSASVTSLSGQRRQFESRDGSIATVDASILPVMKRLSIRRLLLSSLGVREPHWHANAQELGYCLRGNALMTIADSHSVRHTFTLSPGEMFFVPSGALHHIENTGDDEAEFILAFSHEKPEDFGISGSFGAMTDSVLANTFGLKAGDFSEFTRSTTDTHIGRRAAKAIVEEQARHPDPLHYSLEATPPQIISGSGSAHTAKKELWPALKNISMFSVRITGVGMREPHWHPETAEMGYIASGRGRITILSPGGHTETFEITAGDTYFIPPAYPHHIENLGSDTLHILIFFDQPTPGDVGFQTLPSCFSREVLEAAFGVGDRSLPEFPMITVDPLIVPRVNPISPPG</sequence>
<dbReference type="InterPro" id="IPR050253">
    <property type="entry name" value="Seed_Storage-Functional"/>
</dbReference>
<name>A0A1I7NQX5_9HYPH</name>
<dbReference type="PANTHER" id="PTHR31189">
    <property type="entry name" value="OS03G0336100 PROTEIN-RELATED"/>
    <property type="match status" value="1"/>
</dbReference>
<evidence type="ECO:0000259" key="1">
    <source>
        <dbReference type="SMART" id="SM00835"/>
    </source>
</evidence>
<dbReference type="Gene3D" id="2.60.120.10">
    <property type="entry name" value="Jelly Rolls"/>
    <property type="match status" value="2"/>
</dbReference>
<dbReference type="Pfam" id="PF00190">
    <property type="entry name" value="Cupin_1"/>
    <property type="match status" value="2"/>
</dbReference>
<dbReference type="RefSeq" id="WP_092868511.1">
    <property type="nucleotide sequence ID" value="NZ_FPCH01000003.1"/>
</dbReference>
<dbReference type="Proteomes" id="UP000199423">
    <property type="component" value="Unassembled WGS sequence"/>
</dbReference>
<feature type="domain" description="Cupin type-1" evidence="1">
    <location>
        <begin position="186"/>
        <end position="328"/>
    </location>
</feature>
<evidence type="ECO:0000313" key="2">
    <source>
        <dbReference type="EMBL" id="SFV37069.1"/>
    </source>
</evidence>
<dbReference type="SUPFAM" id="SSF51182">
    <property type="entry name" value="RmlC-like cupins"/>
    <property type="match status" value="2"/>
</dbReference>
<dbReference type="InterPro" id="IPR014710">
    <property type="entry name" value="RmlC-like_jellyroll"/>
</dbReference>
<keyword evidence="3" id="KW-1185">Reference proteome</keyword>
<reference evidence="3" key="1">
    <citation type="submission" date="2016-10" db="EMBL/GenBank/DDBJ databases">
        <authorList>
            <person name="Varghese N."/>
            <person name="Submissions S."/>
        </authorList>
    </citation>
    <scope>NUCLEOTIDE SEQUENCE [LARGE SCALE GENOMIC DNA]</scope>
    <source>
        <strain evidence="3">DSM 1565</strain>
    </source>
</reference>
<dbReference type="InterPro" id="IPR011051">
    <property type="entry name" value="RmlC_Cupin_sf"/>
</dbReference>
<dbReference type="CDD" id="cd20306">
    <property type="entry name" value="cupin_OxDC-like"/>
    <property type="match status" value="2"/>
</dbReference>
<dbReference type="PANTHER" id="PTHR31189:SF2">
    <property type="entry name" value="RMLC-LIKE CUPINS SUPERFAMILY PROTEIN"/>
    <property type="match status" value="1"/>
</dbReference>
<organism evidence="2 3">
    <name type="scientific">Hyphomicrobium facile</name>
    <dbReference type="NCBI Taxonomy" id="51670"/>
    <lineage>
        <taxon>Bacteria</taxon>
        <taxon>Pseudomonadati</taxon>
        <taxon>Pseudomonadota</taxon>
        <taxon>Alphaproteobacteria</taxon>
        <taxon>Hyphomicrobiales</taxon>
        <taxon>Hyphomicrobiaceae</taxon>
        <taxon>Hyphomicrobium</taxon>
    </lineage>
</organism>
<accession>A0A1I7NQX5</accession>
<feature type="domain" description="Cupin type-1" evidence="1">
    <location>
        <begin position="12"/>
        <end position="154"/>
    </location>
</feature>
<gene>
    <name evidence="2" type="ORF">SAMN04488557_2976</name>
</gene>
<dbReference type="OrthoDB" id="1973590at2"/>
<dbReference type="AlphaFoldDB" id="A0A1I7NQX5"/>
<dbReference type="STRING" id="51670.SAMN04488557_2976"/>
<protein>
    <submittedName>
        <fullName evidence="2">Oxalate decarboxylase</fullName>
    </submittedName>
</protein>
<proteinExistence type="predicted"/>
<dbReference type="InterPro" id="IPR006045">
    <property type="entry name" value="Cupin_1"/>
</dbReference>
<evidence type="ECO:0000313" key="3">
    <source>
        <dbReference type="Proteomes" id="UP000199423"/>
    </source>
</evidence>
<dbReference type="EMBL" id="FPCH01000003">
    <property type="protein sequence ID" value="SFV37069.1"/>
    <property type="molecule type" value="Genomic_DNA"/>
</dbReference>
<dbReference type="SMART" id="SM00835">
    <property type="entry name" value="Cupin_1"/>
    <property type="match status" value="2"/>
</dbReference>